<keyword evidence="4" id="KW-0238">DNA-binding</keyword>
<dbReference type="InterPro" id="IPR028349">
    <property type="entry name" value="PafC-like"/>
</dbReference>
<comment type="caution">
    <text evidence="4">The sequence shown here is derived from an EMBL/GenBank/DDBJ whole genome shotgun (WGS) entry which is preliminary data.</text>
</comment>
<dbReference type="PROSITE" id="PS52050">
    <property type="entry name" value="WYL"/>
    <property type="match status" value="1"/>
</dbReference>
<dbReference type="PANTHER" id="PTHR34580">
    <property type="match status" value="1"/>
</dbReference>
<keyword evidence="5" id="KW-1185">Reference proteome</keyword>
<organism evidence="4 5">
    <name type="scientific">Longicatena caecimuris</name>
    <dbReference type="NCBI Taxonomy" id="1796635"/>
    <lineage>
        <taxon>Bacteria</taxon>
        <taxon>Bacillati</taxon>
        <taxon>Bacillota</taxon>
        <taxon>Erysipelotrichia</taxon>
        <taxon>Erysipelotrichales</taxon>
        <taxon>Erysipelotrichaceae</taxon>
        <taxon>Longicatena</taxon>
    </lineage>
</organism>
<evidence type="ECO:0000256" key="2">
    <source>
        <dbReference type="ARBA" id="ARBA00023163"/>
    </source>
</evidence>
<dbReference type="InterPro" id="IPR051534">
    <property type="entry name" value="CBASS_pafABC_assoc_protein"/>
</dbReference>
<dbReference type="Pfam" id="PF08279">
    <property type="entry name" value="HTH_11"/>
    <property type="match status" value="1"/>
</dbReference>
<proteinExistence type="predicted"/>
<protein>
    <submittedName>
        <fullName evidence="4">Putative DNA-binding transcriptional regulator YafY</fullName>
    </submittedName>
</protein>
<accession>A0A4R3T4N1</accession>
<dbReference type="InterPro" id="IPR036388">
    <property type="entry name" value="WH-like_DNA-bd_sf"/>
</dbReference>
<dbReference type="RefSeq" id="WP_119983202.1">
    <property type="nucleotide sequence ID" value="NZ_JANKBG010000021.1"/>
</dbReference>
<dbReference type="PROSITE" id="PS51000">
    <property type="entry name" value="HTH_DEOR_2"/>
    <property type="match status" value="1"/>
</dbReference>
<gene>
    <name evidence="4" type="ORF">EDD61_12231</name>
</gene>
<dbReference type="Pfam" id="PF13280">
    <property type="entry name" value="WYL"/>
    <property type="match status" value="1"/>
</dbReference>
<dbReference type="GO" id="GO:0003700">
    <property type="term" value="F:DNA-binding transcription factor activity"/>
    <property type="evidence" value="ECO:0007669"/>
    <property type="project" value="InterPro"/>
</dbReference>
<evidence type="ECO:0000256" key="1">
    <source>
        <dbReference type="ARBA" id="ARBA00023015"/>
    </source>
</evidence>
<dbReference type="SUPFAM" id="SSF46785">
    <property type="entry name" value="Winged helix' DNA-binding domain"/>
    <property type="match status" value="1"/>
</dbReference>
<feature type="domain" description="HTH deoR-type" evidence="3">
    <location>
        <begin position="2"/>
        <end position="61"/>
    </location>
</feature>
<sequence>MKRDRLYGITIYLLNHGRTSAKTLAEYFEVSVRTIQRDMDALSMAKIPIIAYPGSDGGYEIQEGYRLDEQWVNEEEFSMMATALQGYSSAMGENQVVDLCEKIEQLSKDDSHILLDFSVLQEHPRIYQHLQIIKTAMQKHCCLRFMYTNARNERKKIVADAAGCMYKWYAWYMIAKMEKGYRMYKLVRMEDIELVKDMQAQPHPALREIIASMHDEKHQQPMIEIRLRCDKAKKLSILEYLPGEILQEDKKTFLYRLYVPKDEHFWYANLLAFGDRIEVLQPITLRKRIYEDSKRWIQLYQEL</sequence>
<dbReference type="PIRSF" id="PIRSF016838">
    <property type="entry name" value="PafC"/>
    <property type="match status" value="1"/>
</dbReference>
<dbReference type="AlphaFoldDB" id="A0A4R3T4N1"/>
<evidence type="ECO:0000259" key="3">
    <source>
        <dbReference type="PROSITE" id="PS51000"/>
    </source>
</evidence>
<reference evidence="4 5" key="1">
    <citation type="submission" date="2019-03" db="EMBL/GenBank/DDBJ databases">
        <title>Genomic Encyclopedia of Type Strains, Phase IV (KMG-IV): sequencing the most valuable type-strain genomes for metagenomic binning, comparative biology and taxonomic classification.</title>
        <authorList>
            <person name="Goeker M."/>
        </authorList>
    </citation>
    <scope>NUCLEOTIDE SEQUENCE [LARGE SCALE GENOMIC DNA]</scope>
    <source>
        <strain evidence="4 5">DSM 29481</strain>
    </source>
</reference>
<evidence type="ECO:0000313" key="4">
    <source>
        <dbReference type="EMBL" id="TCU55667.1"/>
    </source>
</evidence>
<name>A0A4R3T4N1_9FIRM</name>
<keyword evidence="1" id="KW-0805">Transcription regulation</keyword>
<dbReference type="InterPro" id="IPR001034">
    <property type="entry name" value="DeoR_HTH"/>
</dbReference>
<dbReference type="InterPro" id="IPR026881">
    <property type="entry name" value="WYL_dom"/>
</dbReference>
<dbReference type="GO" id="GO:0003677">
    <property type="term" value="F:DNA binding"/>
    <property type="evidence" value="ECO:0007669"/>
    <property type="project" value="UniProtKB-KW"/>
</dbReference>
<dbReference type="EMBL" id="SMBP01000022">
    <property type="protein sequence ID" value="TCU55667.1"/>
    <property type="molecule type" value="Genomic_DNA"/>
</dbReference>
<dbReference type="InterPro" id="IPR036390">
    <property type="entry name" value="WH_DNA-bd_sf"/>
</dbReference>
<dbReference type="Gene3D" id="1.10.10.10">
    <property type="entry name" value="Winged helix-like DNA-binding domain superfamily/Winged helix DNA-binding domain"/>
    <property type="match status" value="1"/>
</dbReference>
<dbReference type="InterPro" id="IPR013196">
    <property type="entry name" value="HTH_11"/>
</dbReference>
<evidence type="ECO:0000313" key="5">
    <source>
        <dbReference type="Proteomes" id="UP000295773"/>
    </source>
</evidence>
<keyword evidence="2" id="KW-0804">Transcription</keyword>
<dbReference type="PANTHER" id="PTHR34580:SF1">
    <property type="entry name" value="PROTEIN PAFC"/>
    <property type="match status" value="1"/>
</dbReference>
<dbReference type="Proteomes" id="UP000295773">
    <property type="component" value="Unassembled WGS sequence"/>
</dbReference>